<evidence type="ECO:0000256" key="1">
    <source>
        <dbReference type="SAM" id="MobiDB-lite"/>
    </source>
</evidence>
<feature type="region of interest" description="Disordered" evidence="1">
    <location>
        <begin position="1"/>
        <end position="41"/>
    </location>
</feature>
<name>A0A9W6PN42_9ACTN</name>
<dbReference type="InterPro" id="IPR025855">
    <property type="entry name" value="Replic_Relax"/>
</dbReference>
<sequence length="478" mass="52710">MSSHQSAPDGPDDPNSPGPAAAPRKRVRKASKTNPGGSSNDLRADVLRALAVVKIATPHQLWRLLRPHALENKFARATLNDLEKKRIAVKHGTGKDGRDIWGMTTAGRDAAKALFPDGREIGGIARKAGSSSAAGHALAVTETIISFLVGGTGPGVDPKGIHGDRTAPGVGPGFGRLEQWATEVEHLTPHKPTVRTDAVLRASDHGIPVLLVEVDLDNESNPIVATKIDNYRSFFEHVRTRPNPHQRGTLAYADWADSSRSREIHWRRTYPPTGRPGYPPIAIVLGHLGERAMRQRVEALTHMTRHHWIGRHLGDGFYDRSEAIPLLFTSLELLTERGPLSTIWRRAGREGPLQPLHDALDDHDGPDAYAKHQQAKRAQQQAEQEAAERRRKERELLATACPTCHRTADKYKNPTFASDGTKLCRFCQKKADEAERAQVAQQITAAAETHSERVQIAENASLFRTVFGARKPKESKRR</sequence>
<comment type="caution">
    <text evidence="2">The sequence shown here is derived from an EMBL/GenBank/DDBJ whole genome shotgun (WGS) entry which is preliminary data.</text>
</comment>
<dbReference type="EMBL" id="BSRX01000047">
    <property type="protein sequence ID" value="GLW58071.1"/>
    <property type="molecule type" value="Genomic_DNA"/>
</dbReference>
<dbReference type="OrthoDB" id="4336626at2"/>
<evidence type="ECO:0000313" key="3">
    <source>
        <dbReference type="Proteomes" id="UP001165143"/>
    </source>
</evidence>
<dbReference type="AlphaFoldDB" id="A0A9W6PN42"/>
<organism evidence="2 3">
    <name type="scientific">Kitasatospora phosalacinea</name>
    <dbReference type="NCBI Taxonomy" id="2065"/>
    <lineage>
        <taxon>Bacteria</taxon>
        <taxon>Bacillati</taxon>
        <taxon>Actinomycetota</taxon>
        <taxon>Actinomycetes</taxon>
        <taxon>Kitasatosporales</taxon>
        <taxon>Streptomycetaceae</taxon>
        <taxon>Kitasatospora</taxon>
    </lineage>
</organism>
<gene>
    <name evidence="2" type="ORF">Kpho01_60820</name>
</gene>
<dbReference type="Proteomes" id="UP001165143">
    <property type="component" value="Unassembled WGS sequence"/>
</dbReference>
<evidence type="ECO:0000313" key="2">
    <source>
        <dbReference type="EMBL" id="GLW58071.1"/>
    </source>
</evidence>
<accession>A0A9W6PN42</accession>
<reference evidence="2" key="1">
    <citation type="submission" date="2023-02" db="EMBL/GenBank/DDBJ databases">
        <title>Kitasatospora phosalacinea NBRC 14362.</title>
        <authorList>
            <person name="Ichikawa N."/>
            <person name="Sato H."/>
            <person name="Tonouchi N."/>
        </authorList>
    </citation>
    <scope>NUCLEOTIDE SEQUENCE</scope>
    <source>
        <strain evidence="2">NBRC 14362</strain>
    </source>
</reference>
<protein>
    <submittedName>
        <fullName evidence="2">Uncharacterized protein</fullName>
    </submittedName>
</protein>
<dbReference type="Pfam" id="PF13814">
    <property type="entry name" value="Replic_Relax"/>
    <property type="match status" value="1"/>
</dbReference>
<dbReference type="RefSeq" id="WP_033252875.1">
    <property type="nucleotide sequence ID" value="NZ_BSRX01000047.1"/>
</dbReference>
<proteinExistence type="predicted"/>
<feature type="compositionally biased region" description="Low complexity" evidence="1">
    <location>
        <begin position="1"/>
        <end position="22"/>
    </location>
</feature>